<feature type="domain" description="N-acetyltransferase" evidence="1">
    <location>
        <begin position="6"/>
        <end position="135"/>
    </location>
</feature>
<evidence type="ECO:0000313" key="3">
    <source>
        <dbReference type="Proteomes" id="UP000185639"/>
    </source>
</evidence>
<dbReference type="STRING" id="484498.SAMN05421686_10751"/>
<dbReference type="AlphaFoldDB" id="A0A1N7NJ73"/>
<reference evidence="3" key="1">
    <citation type="submission" date="2017-01" db="EMBL/GenBank/DDBJ databases">
        <authorList>
            <person name="Varghese N."/>
            <person name="Submissions S."/>
        </authorList>
    </citation>
    <scope>NUCLEOTIDE SEQUENCE [LARGE SCALE GENOMIC DNA]</scope>
    <source>
        <strain evidence="3">DSM 24913</strain>
    </source>
</reference>
<dbReference type="SUPFAM" id="SSF55729">
    <property type="entry name" value="Acyl-CoA N-acyltransferases (Nat)"/>
    <property type="match status" value="1"/>
</dbReference>
<accession>A0A1N7NJ73</accession>
<organism evidence="2 3">
    <name type="scientific">Thalassolituus maritimus</name>
    <dbReference type="NCBI Taxonomy" id="484498"/>
    <lineage>
        <taxon>Bacteria</taxon>
        <taxon>Pseudomonadati</taxon>
        <taxon>Pseudomonadota</taxon>
        <taxon>Gammaproteobacteria</taxon>
        <taxon>Oceanospirillales</taxon>
        <taxon>Oceanospirillaceae</taxon>
        <taxon>Thalassolituus</taxon>
    </lineage>
</organism>
<dbReference type="PROSITE" id="PS51186">
    <property type="entry name" value="GNAT"/>
    <property type="match status" value="1"/>
</dbReference>
<protein>
    <submittedName>
        <fullName evidence="2">Acetyltransferase (GNAT) domain-containing protein</fullName>
    </submittedName>
</protein>
<dbReference type="RefSeq" id="WP_076516337.1">
    <property type="nucleotide sequence ID" value="NZ_FTOH01000007.1"/>
</dbReference>
<keyword evidence="3" id="KW-1185">Reference proteome</keyword>
<keyword evidence="2" id="KW-0808">Transferase</keyword>
<dbReference type="EMBL" id="FTOH01000007">
    <property type="protein sequence ID" value="SIS98288.1"/>
    <property type="molecule type" value="Genomic_DNA"/>
</dbReference>
<proteinExistence type="predicted"/>
<name>A0A1N7NJ73_9GAMM</name>
<gene>
    <name evidence="2" type="ORF">SAMN05421686_10751</name>
</gene>
<dbReference type="Proteomes" id="UP000185639">
    <property type="component" value="Unassembled WGS sequence"/>
</dbReference>
<dbReference type="Gene3D" id="3.40.630.30">
    <property type="match status" value="1"/>
</dbReference>
<dbReference type="GO" id="GO:0016747">
    <property type="term" value="F:acyltransferase activity, transferring groups other than amino-acyl groups"/>
    <property type="evidence" value="ECO:0007669"/>
    <property type="project" value="InterPro"/>
</dbReference>
<dbReference type="Pfam" id="PF12568">
    <property type="entry name" value="PanZ"/>
    <property type="match status" value="1"/>
</dbReference>
<dbReference type="InterPro" id="IPR040448">
    <property type="entry name" value="PanZ_GNAT"/>
</dbReference>
<dbReference type="InterPro" id="IPR016181">
    <property type="entry name" value="Acyl_CoA_acyltransferase"/>
</dbReference>
<evidence type="ECO:0000259" key="1">
    <source>
        <dbReference type="PROSITE" id="PS51186"/>
    </source>
</evidence>
<evidence type="ECO:0000313" key="2">
    <source>
        <dbReference type="EMBL" id="SIS98288.1"/>
    </source>
</evidence>
<dbReference type="InterPro" id="IPR000182">
    <property type="entry name" value="GNAT_dom"/>
</dbReference>
<sequence length="135" mass="15809">MPVKLEHLTDPTEDDFADFEKIRSETEPHGLAVDTPLREWINQNRWVIGGRFNDRIIGALLAERNGDHVRLANAGVRRITQRRGVMHQMLHFLCKWADEERLTLEFIDSEDSLSEAIVRRNFERQGNLLVYKRTV</sequence>